<dbReference type="PANTHER" id="PTHR36893">
    <property type="entry name" value="OS01G0275950 PROTEIN"/>
    <property type="match status" value="1"/>
</dbReference>
<keyword evidence="2" id="KW-0732">Signal</keyword>
<reference evidence="3 4" key="1">
    <citation type="submission" date="2024-01" db="EMBL/GenBank/DDBJ databases">
        <title>The genomes of 5 underutilized Papilionoideae crops provide insights into root nodulation and disease resistanc.</title>
        <authorList>
            <person name="Yuan L."/>
        </authorList>
    </citation>
    <scope>NUCLEOTIDE SEQUENCE [LARGE SCALE GENOMIC DNA]</scope>
    <source>
        <strain evidence="3">ZHUSHIDOU_FW_LH</strain>
        <tissue evidence="3">Leaf</tissue>
    </source>
</reference>
<dbReference type="SUPFAM" id="SSF89372">
    <property type="entry name" value="Fucose-specific lectin"/>
    <property type="match status" value="2"/>
</dbReference>
<dbReference type="EMBL" id="JAYWIO010000006">
    <property type="protein sequence ID" value="KAK7258122.1"/>
    <property type="molecule type" value="Genomic_DNA"/>
</dbReference>
<dbReference type="AlphaFoldDB" id="A0AAN9EIC7"/>
<evidence type="ECO:0000256" key="1">
    <source>
        <dbReference type="SAM" id="MobiDB-lite"/>
    </source>
</evidence>
<organism evidence="3 4">
    <name type="scientific">Crotalaria pallida</name>
    <name type="common">Smooth rattlebox</name>
    <name type="synonym">Crotalaria striata</name>
    <dbReference type="NCBI Taxonomy" id="3830"/>
    <lineage>
        <taxon>Eukaryota</taxon>
        <taxon>Viridiplantae</taxon>
        <taxon>Streptophyta</taxon>
        <taxon>Embryophyta</taxon>
        <taxon>Tracheophyta</taxon>
        <taxon>Spermatophyta</taxon>
        <taxon>Magnoliopsida</taxon>
        <taxon>eudicotyledons</taxon>
        <taxon>Gunneridae</taxon>
        <taxon>Pentapetalae</taxon>
        <taxon>rosids</taxon>
        <taxon>fabids</taxon>
        <taxon>Fabales</taxon>
        <taxon>Fabaceae</taxon>
        <taxon>Papilionoideae</taxon>
        <taxon>50 kb inversion clade</taxon>
        <taxon>genistoids sensu lato</taxon>
        <taxon>core genistoids</taxon>
        <taxon>Crotalarieae</taxon>
        <taxon>Crotalaria</taxon>
    </lineage>
</organism>
<evidence type="ECO:0000256" key="2">
    <source>
        <dbReference type="SAM" id="SignalP"/>
    </source>
</evidence>
<comment type="caution">
    <text evidence="3">The sequence shown here is derived from an EMBL/GenBank/DDBJ whole genome shotgun (WGS) entry which is preliminary data.</text>
</comment>
<gene>
    <name evidence="3" type="ORF">RIF29_32586</name>
</gene>
<evidence type="ECO:0000313" key="4">
    <source>
        <dbReference type="Proteomes" id="UP001372338"/>
    </source>
</evidence>
<accession>A0AAN9EIC7</accession>
<dbReference type="Proteomes" id="UP001372338">
    <property type="component" value="Unassembled WGS sequence"/>
</dbReference>
<proteinExistence type="predicted"/>
<evidence type="ECO:0000313" key="3">
    <source>
        <dbReference type="EMBL" id="KAK7258122.1"/>
    </source>
</evidence>
<dbReference type="Gene3D" id="2.120.10.70">
    <property type="entry name" value="Fucose-specific lectin"/>
    <property type="match status" value="1"/>
</dbReference>
<keyword evidence="4" id="KW-1185">Reference proteome</keyword>
<feature type="region of interest" description="Disordered" evidence="1">
    <location>
        <begin position="495"/>
        <end position="516"/>
    </location>
</feature>
<feature type="chain" id="PRO_5042995877" evidence="2">
    <location>
        <begin position="26"/>
        <end position="931"/>
    </location>
</feature>
<sequence>MSMVHLIYGICILLSMNFSIVLSCASWCPHHQYFQQRNRRFEQKTDRFWKFSEQAETWVEVELPYDLVSCDYGECSEVNKREESFDQEHEFDEKKKSVENNKDVVLPLRKRISLTKMSETSIWVTGESGSIYERYWNRLEWVIAPHDLPITAGRALAVFIINQIILALSEAGNLYQMQVQLGETPQPVWIEFTPKLNQITDNDPDKNPLTLLKSGVVSHDGQRAYFCTKNGTLVEFYGSELEPPRWTNHGQPGGANVAAIADVASTREVVYTISSAGDLYEYDKKSKPAWKRHVWQERTTQYVPLMPSKGCIIYGLGGDHSESLFLLTKEGTLVERRLHQRKWKWVVHGSPPHQNLTSITPALQDESSEAFLSLFFTTSAGSVFEYQMQKQLGTAQNNQFPGAWGSHEHLLHAKVARGVVGIPLQVGRILFPLDDGRLAELHLPGLGGESSGPSPSQNFRRKASTKYVWSILDAPESEGWNAEYCTEERGPRNCVIGKKDESKDSGISSVTGRRKQSQAQPYYLSVDTSGSEQIKSSEEYTLPDDWISSNFRLRLMYEGKSFFLITKEGLIYEYICVESVWVWLKHESSTTMNGIVGNYNGSLFMIDTFGSLLLREWNNNEIAWRNCTSLRKGRNIIGGQPWDRLPGKAWKVTTEDALFFVSKTGRLLQYMVYMRKFKWKDCRSPPNVKVACIVDQELFRENIVLVTGRNGRLYQYNKVTDLWHEHYQSQHLILSQFPGSVLRPSSKSLSGSLFMLSIEGGLVEYHWDTWNGWNWVEHGTPYKGVTLVGSPGPTFDGNQLLLIGSDGKVYLRYMVKNAWKWKDCGFPYMGNKMVESHKQGGEEKNVCNDEDSAFDMKKDQENLAELKSKCDPKVASTRPIPFSERSVIFELRDGRLAEIQLIEETGWTWSRIIGTPTSLCLESYWITVATS</sequence>
<protein>
    <submittedName>
        <fullName evidence="3">Uncharacterized protein</fullName>
    </submittedName>
</protein>
<dbReference type="PANTHER" id="PTHR36893:SF1">
    <property type="entry name" value="BULB-TYPE LECTIN DOMAIN-CONTAINING PROTEIN"/>
    <property type="match status" value="1"/>
</dbReference>
<feature type="compositionally biased region" description="Basic and acidic residues" evidence="1">
    <location>
        <begin position="495"/>
        <end position="504"/>
    </location>
</feature>
<name>A0AAN9EIC7_CROPI</name>
<feature type="signal peptide" evidence="2">
    <location>
        <begin position="1"/>
        <end position="25"/>
    </location>
</feature>